<dbReference type="PANTHER" id="PTHR46743">
    <property type="entry name" value="TEICHOIC ACIDS EXPORT ATP-BINDING PROTEIN TAGH"/>
    <property type="match status" value="1"/>
</dbReference>
<dbReference type="InterPro" id="IPR003593">
    <property type="entry name" value="AAA+_ATPase"/>
</dbReference>
<dbReference type="GO" id="GO:0140359">
    <property type="term" value="F:ABC-type transporter activity"/>
    <property type="evidence" value="ECO:0007669"/>
    <property type="project" value="InterPro"/>
</dbReference>
<sequence length="247" mass="27753">MSDEKNLVVELDDVTLKYANSTSFNLKRLFLSKHERQRVVSNSNANREAALSNVSLKFYEGDIVGIVGRNGAGKSTICKVLSGVLEPTSGKFYSKLDVGSLLSLNSFFAKELSGLDNIYLAGALLGKTKKEIEEKIEEIIDFSELEDSIYKPIETYSSGMVSRLAFSIATTYRSDILIIDEVLSVGDKYFREKCKKRMHEIMQQSRLIIIVSHSDSDIKNMCNRAVYLDKGRVILDSSVDEVMDKYK</sequence>
<name>A0A368LGA1_9VIBR</name>
<dbReference type="GO" id="GO:0016887">
    <property type="term" value="F:ATP hydrolysis activity"/>
    <property type="evidence" value="ECO:0007669"/>
    <property type="project" value="InterPro"/>
</dbReference>
<comment type="similarity">
    <text evidence="1">Belongs to the ABC transporter superfamily.</text>
</comment>
<evidence type="ECO:0000256" key="1">
    <source>
        <dbReference type="ARBA" id="ARBA00005417"/>
    </source>
</evidence>
<dbReference type="Proteomes" id="UP000252479">
    <property type="component" value="Unassembled WGS sequence"/>
</dbReference>
<dbReference type="PANTHER" id="PTHR46743:SF2">
    <property type="entry name" value="TEICHOIC ACIDS EXPORT ATP-BINDING PROTEIN TAGH"/>
    <property type="match status" value="1"/>
</dbReference>
<gene>
    <name evidence="6" type="ORF">CIK83_16140</name>
</gene>
<evidence type="ECO:0000256" key="3">
    <source>
        <dbReference type="ARBA" id="ARBA00022741"/>
    </source>
</evidence>
<evidence type="ECO:0000313" key="7">
    <source>
        <dbReference type="Proteomes" id="UP000252479"/>
    </source>
</evidence>
<keyword evidence="3" id="KW-0547">Nucleotide-binding</keyword>
<organism evidence="6 7">
    <name type="scientific">Vibrio casei</name>
    <dbReference type="NCBI Taxonomy" id="673372"/>
    <lineage>
        <taxon>Bacteria</taxon>
        <taxon>Pseudomonadati</taxon>
        <taxon>Pseudomonadota</taxon>
        <taxon>Gammaproteobacteria</taxon>
        <taxon>Vibrionales</taxon>
        <taxon>Vibrionaceae</taxon>
        <taxon>Vibrio</taxon>
    </lineage>
</organism>
<evidence type="ECO:0000259" key="5">
    <source>
        <dbReference type="PROSITE" id="PS50893"/>
    </source>
</evidence>
<dbReference type="InterPro" id="IPR050683">
    <property type="entry name" value="Bact_Polysacc_Export_ATP-bd"/>
</dbReference>
<dbReference type="InterPro" id="IPR015860">
    <property type="entry name" value="ABC_transpr_TagH-like"/>
</dbReference>
<dbReference type="SUPFAM" id="SSF52540">
    <property type="entry name" value="P-loop containing nucleoside triphosphate hydrolases"/>
    <property type="match status" value="1"/>
</dbReference>
<dbReference type="PROSITE" id="PS50893">
    <property type="entry name" value="ABC_TRANSPORTER_2"/>
    <property type="match status" value="1"/>
</dbReference>
<dbReference type="InterPro" id="IPR027417">
    <property type="entry name" value="P-loop_NTPase"/>
</dbReference>
<evidence type="ECO:0000313" key="6">
    <source>
        <dbReference type="EMBL" id="RCS69135.1"/>
    </source>
</evidence>
<dbReference type="SMART" id="SM00382">
    <property type="entry name" value="AAA"/>
    <property type="match status" value="1"/>
</dbReference>
<keyword evidence="2" id="KW-0813">Transport</keyword>
<protein>
    <submittedName>
        <fullName evidence="6">ABC transporter ATP-binding protein</fullName>
    </submittedName>
</protein>
<dbReference type="RefSeq" id="WP_086962172.1">
    <property type="nucleotide sequence ID" value="NZ_FUKS01000041.1"/>
</dbReference>
<comment type="caution">
    <text evidence="6">The sequence shown here is derived from an EMBL/GenBank/DDBJ whole genome shotgun (WGS) entry which is preliminary data.</text>
</comment>
<keyword evidence="4 6" id="KW-0067">ATP-binding</keyword>
<reference evidence="6 7" key="1">
    <citation type="journal article" date="2017" name="Elife">
        <title>Extensive horizontal gene transfer in cheese-associated bacteria.</title>
        <authorList>
            <person name="Bonham K.S."/>
            <person name="Wolfe B.E."/>
            <person name="Dutton R.J."/>
        </authorList>
    </citation>
    <scope>NUCLEOTIDE SEQUENCE [LARGE SCALE GENOMIC DNA]</scope>
    <source>
        <strain evidence="6 7">JB196</strain>
    </source>
</reference>
<dbReference type="CDD" id="cd03220">
    <property type="entry name" value="ABC_KpsT_Wzt"/>
    <property type="match status" value="1"/>
</dbReference>
<keyword evidence="7" id="KW-1185">Reference proteome</keyword>
<feature type="domain" description="ABC transporter" evidence="5">
    <location>
        <begin position="35"/>
        <end position="247"/>
    </location>
</feature>
<dbReference type="GeneID" id="303190454"/>
<dbReference type="GO" id="GO:0005524">
    <property type="term" value="F:ATP binding"/>
    <property type="evidence" value="ECO:0007669"/>
    <property type="project" value="UniProtKB-KW"/>
</dbReference>
<dbReference type="EMBL" id="QPGL01000003">
    <property type="protein sequence ID" value="RCS69135.1"/>
    <property type="molecule type" value="Genomic_DNA"/>
</dbReference>
<dbReference type="Pfam" id="PF00005">
    <property type="entry name" value="ABC_tran"/>
    <property type="match status" value="1"/>
</dbReference>
<dbReference type="Gene3D" id="3.40.50.300">
    <property type="entry name" value="P-loop containing nucleotide triphosphate hydrolases"/>
    <property type="match status" value="1"/>
</dbReference>
<proteinExistence type="inferred from homology"/>
<dbReference type="AlphaFoldDB" id="A0A368LGA1"/>
<dbReference type="InterPro" id="IPR003439">
    <property type="entry name" value="ABC_transporter-like_ATP-bd"/>
</dbReference>
<evidence type="ECO:0000256" key="2">
    <source>
        <dbReference type="ARBA" id="ARBA00022448"/>
    </source>
</evidence>
<dbReference type="GO" id="GO:0016020">
    <property type="term" value="C:membrane"/>
    <property type="evidence" value="ECO:0007669"/>
    <property type="project" value="InterPro"/>
</dbReference>
<accession>A0A368LGA1</accession>
<evidence type="ECO:0000256" key="4">
    <source>
        <dbReference type="ARBA" id="ARBA00022840"/>
    </source>
</evidence>